<proteinExistence type="predicted"/>
<gene>
    <name evidence="1" type="ORF">BDN72DRAFT_246035</name>
</gene>
<keyword evidence="2" id="KW-1185">Reference proteome</keyword>
<reference evidence="1 2" key="1">
    <citation type="journal article" date="2019" name="Nat. Ecol. Evol.">
        <title>Megaphylogeny resolves global patterns of mushroom evolution.</title>
        <authorList>
            <person name="Varga T."/>
            <person name="Krizsan K."/>
            <person name="Foldi C."/>
            <person name="Dima B."/>
            <person name="Sanchez-Garcia M."/>
            <person name="Sanchez-Ramirez S."/>
            <person name="Szollosi G.J."/>
            <person name="Szarkandi J.G."/>
            <person name="Papp V."/>
            <person name="Albert L."/>
            <person name="Andreopoulos W."/>
            <person name="Angelini C."/>
            <person name="Antonin V."/>
            <person name="Barry K.W."/>
            <person name="Bougher N.L."/>
            <person name="Buchanan P."/>
            <person name="Buyck B."/>
            <person name="Bense V."/>
            <person name="Catcheside P."/>
            <person name="Chovatia M."/>
            <person name="Cooper J."/>
            <person name="Damon W."/>
            <person name="Desjardin D."/>
            <person name="Finy P."/>
            <person name="Geml J."/>
            <person name="Haridas S."/>
            <person name="Hughes K."/>
            <person name="Justo A."/>
            <person name="Karasinski D."/>
            <person name="Kautmanova I."/>
            <person name="Kiss B."/>
            <person name="Kocsube S."/>
            <person name="Kotiranta H."/>
            <person name="LaButti K.M."/>
            <person name="Lechner B.E."/>
            <person name="Liimatainen K."/>
            <person name="Lipzen A."/>
            <person name="Lukacs Z."/>
            <person name="Mihaltcheva S."/>
            <person name="Morgado L.N."/>
            <person name="Niskanen T."/>
            <person name="Noordeloos M.E."/>
            <person name="Ohm R.A."/>
            <person name="Ortiz-Santana B."/>
            <person name="Ovrebo C."/>
            <person name="Racz N."/>
            <person name="Riley R."/>
            <person name="Savchenko A."/>
            <person name="Shiryaev A."/>
            <person name="Soop K."/>
            <person name="Spirin V."/>
            <person name="Szebenyi C."/>
            <person name="Tomsovsky M."/>
            <person name="Tulloss R.E."/>
            <person name="Uehling J."/>
            <person name="Grigoriev I.V."/>
            <person name="Vagvolgyi C."/>
            <person name="Papp T."/>
            <person name="Martin F.M."/>
            <person name="Miettinen O."/>
            <person name="Hibbett D.S."/>
            <person name="Nagy L.G."/>
        </authorList>
    </citation>
    <scope>NUCLEOTIDE SEQUENCE [LARGE SCALE GENOMIC DNA]</scope>
    <source>
        <strain evidence="1 2">NL-1719</strain>
    </source>
</reference>
<organism evidence="1 2">
    <name type="scientific">Pluteus cervinus</name>
    <dbReference type="NCBI Taxonomy" id="181527"/>
    <lineage>
        <taxon>Eukaryota</taxon>
        <taxon>Fungi</taxon>
        <taxon>Dikarya</taxon>
        <taxon>Basidiomycota</taxon>
        <taxon>Agaricomycotina</taxon>
        <taxon>Agaricomycetes</taxon>
        <taxon>Agaricomycetidae</taxon>
        <taxon>Agaricales</taxon>
        <taxon>Pluteineae</taxon>
        <taxon>Pluteaceae</taxon>
        <taxon>Pluteus</taxon>
    </lineage>
</organism>
<dbReference type="Proteomes" id="UP000308600">
    <property type="component" value="Unassembled WGS sequence"/>
</dbReference>
<evidence type="ECO:0000313" key="2">
    <source>
        <dbReference type="Proteomes" id="UP000308600"/>
    </source>
</evidence>
<accession>A0ACD3BEY3</accession>
<sequence length="221" mass="24250">MADHLPVLVAPRPVRLAISTVQQRMRQKQQSQSQQESPLALPYYSPSESPPEPQRPPTSSPGSALPTEALEEFLSILRPSFFQPSSPRIRRHPSATLPAFQHDRGSIVLRPRARIDIPHTPVDELDLARSGQSSRATGRDTPDSALTPNSTADVDPTITDSPPIRWFTSNLLASPISRNQTRNPFPRHIHDQSPSISSPTAILTPSAIPLPSPSPDELLEI</sequence>
<dbReference type="EMBL" id="ML208260">
    <property type="protein sequence ID" value="TFK76599.1"/>
    <property type="molecule type" value="Genomic_DNA"/>
</dbReference>
<protein>
    <submittedName>
        <fullName evidence="1">Uncharacterized protein</fullName>
    </submittedName>
</protein>
<evidence type="ECO:0000313" key="1">
    <source>
        <dbReference type="EMBL" id="TFK76599.1"/>
    </source>
</evidence>
<name>A0ACD3BEY3_9AGAR</name>